<dbReference type="SUPFAM" id="SSF48452">
    <property type="entry name" value="TPR-like"/>
    <property type="match status" value="1"/>
</dbReference>
<dbReference type="RefSeq" id="WP_126419471.1">
    <property type="nucleotide sequence ID" value="NZ_AP018827.1"/>
</dbReference>
<evidence type="ECO:0000256" key="3">
    <source>
        <dbReference type="ARBA" id="ARBA00022989"/>
    </source>
</evidence>
<dbReference type="GO" id="GO:0016020">
    <property type="term" value="C:membrane"/>
    <property type="evidence" value="ECO:0007669"/>
    <property type="project" value="UniProtKB-SubCell"/>
</dbReference>
<dbReference type="Proteomes" id="UP000278756">
    <property type="component" value="Chromosome 1"/>
</dbReference>
<evidence type="ECO:0000313" key="9">
    <source>
        <dbReference type="EMBL" id="BBF79468.1"/>
    </source>
</evidence>
<gene>
    <name evidence="9" type="ORF">EM6_0034</name>
</gene>
<feature type="chain" id="PRO_5018230211" evidence="7">
    <location>
        <begin position="21"/>
        <end position="515"/>
    </location>
</feature>
<dbReference type="AlphaFoldDB" id="A0A3G9G5G3"/>
<evidence type="ECO:0000256" key="6">
    <source>
        <dbReference type="SAM" id="Phobius"/>
    </source>
</evidence>
<name>A0A3G9G5G3_9CAUL</name>
<dbReference type="InterPro" id="IPR010817">
    <property type="entry name" value="HemY_N"/>
</dbReference>
<dbReference type="InterPro" id="IPR011990">
    <property type="entry name" value="TPR-like_helical_dom_sf"/>
</dbReference>
<evidence type="ECO:0000259" key="8">
    <source>
        <dbReference type="Pfam" id="PF07219"/>
    </source>
</evidence>
<feature type="compositionally biased region" description="Basic residues" evidence="5">
    <location>
        <begin position="506"/>
        <end position="515"/>
    </location>
</feature>
<feature type="domain" description="HemY N-terminal" evidence="8">
    <location>
        <begin position="26"/>
        <end position="130"/>
    </location>
</feature>
<evidence type="ECO:0000256" key="5">
    <source>
        <dbReference type="SAM" id="MobiDB-lite"/>
    </source>
</evidence>
<dbReference type="Pfam" id="PF07219">
    <property type="entry name" value="HemY_N"/>
    <property type="match status" value="1"/>
</dbReference>
<accession>A0A3G9G5G3</accession>
<keyword evidence="7" id="KW-0732">Signal</keyword>
<comment type="subcellular location">
    <subcellularLocation>
        <location evidence="1">Membrane</location>
    </subcellularLocation>
</comment>
<keyword evidence="2 6" id="KW-0812">Transmembrane</keyword>
<keyword evidence="3 6" id="KW-1133">Transmembrane helix</keyword>
<organism evidence="9 10">
    <name type="scientific">Asticcacaulis excentricus</name>
    <dbReference type="NCBI Taxonomy" id="78587"/>
    <lineage>
        <taxon>Bacteria</taxon>
        <taxon>Pseudomonadati</taxon>
        <taxon>Pseudomonadota</taxon>
        <taxon>Alphaproteobacteria</taxon>
        <taxon>Caulobacterales</taxon>
        <taxon>Caulobacteraceae</taxon>
        <taxon>Asticcacaulis</taxon>
    </lineage>
</organism>
<evidence type="ECO:0000256" key="4">
    <source>
        <dbReference type="ARBA" id="ARBA00023136"/>
    </source>
</evidence>
<evidence type="ECO:0000256" key="7">
    <source>
        <dbReference type="SAM" id="SignalP"/>
    </source>
</evidence>
<evidence type="ECO:0000256" key="1">
    <source>
        <dbReference type="ARBA" id="ARBA00004370"/>
    </source>
</evidence>
<feature type="transmembrane region" description="Helical" evidence="6">
    <location>
        <begin position="44"/>
        <end position="66"/>
    </location>
</feature>
<protein>
    <submittedName>
        <fullName evidence="9">Uncharacterized protein EC-HemY</fullName>
    </submittedName>
</protein>
<reference evidence="10" key="2">
    <citation type="journal article" date="2017" name="Plant Physiol. Biochem.">
        <title>Differential oxidative and antioxidative response of duckweed Lemna minor toward plant growth promoting/inhibiting bacteria.</title>
        <authorList>
            <person name="Ishizawa H."/>
            <person name="Kuroda M."/>
            <person name="Morikawa M."/>
            <person name="Ike M."/>
        </authorList>
    </citation>
    <scope>NUCLEOTIDE SEQUENCE [LARGE SCALE GENOMIC DNA]</scope>
    <source>
        <strain evidence="10">M6</strain>
    </source>
</reference>
<feature type="signal peptide" evidence="7">
    <location>
        <begin position="1"/>
        <end position="20"/>
    </location>
</feature>
<reference evidence="10" key="1">
    <citation type="journal article" date="2017" name="Biotechnol. Biofuels">
        <title>Evaluation of environmental bacterial communities as a factor affecting the growth of duckweed Lemna minor.</title>
        <authorList>
            <person name="Ishizawa H."/>
            <person name="Kuroda M."/>
            <person name="Morikawa M."/>
            <person name="Ike M."/>
        </authorList>
    </citation>
    <scope>NUCLEOTIDE SEQUENCE [LARGE SCALE GENOMIC DNA]</scope>
    <source>
        <strain evidence="10">M6</strain>
    </source>
</reference>
<proteinExistence type="predicted"/>
<evidence type="ECO:0000256" key="2">
    <source>
        <dbReference type="ARBA" id="ARBA00022692"/>
    </source>
</evidence>
<dbReference type="OrthoDB" id="9798343at2"/>
<evidence type="ECO:0000313" key="10">
    <source>
        <dbReference type="Proteomes" id="UP000278756"/>
    </source>
</evidence>
<dbReference type="EMBL" id="AP018827">
    <property type="protein sequence ID" value="BBF79468.1"/>
    <property type="molecule type" value="Genomic_DNA"/>
</dbReference>
<feature type="region of interest" description="Disordered" evidence="5">
    <location>
        <begin position="465"/>
        <end position="515"/>
    </location>
</feature>
<keyword evidence="4 6" id="KW-0472">Membrane</keyword>
<sequence length="515" mass="55575">MIRTLLILLSIIALIAIAFAAAGDPGTATLVWLGYRIDTPAAAAVIVIGLLAFAAVCFWNLVLWMSRAPQRAERQRAAARRRQGEETLTRGFIAVVSGDGAEARRQAIKAVDVHDNVALVRILNALAAETAHDPVATRAAWTAMLSVPELKLAGLRGLMTLAISEGDRAEAIRLAGEGYNQPKPAMWAFKTLFEARSTAGEWAEALDLVEGALNRKLVSPLFAERARAALMAASAAHLETAPEAQIREQALDYAVRAAKLQPMFAPGAVIAARLLAAHNKLGRAEDVLEAAYAAQPHPAIWLAYRDLVNDETPKDRARRLQGLIDRNPQHRESRLLEVERAVLSGVRADIDRATAALEDELTEERLTRRLCGLMAKAALAVQDVDGARGWVAKASLARAEPDWSDLDPEGKAFAYTASDWTTLVLTYAETGALAHPRHERAEKGLPDVPDMPTRYVPSMPFVKAAQKKSGPAPLPDNLALSPDGYDAAIAGHDLDEAEVAPPAPKPRARKTKPTK</sequence>